<keyword evidence="3" id="KW-1185">Reference proteome</keyword>
<organism evidence="2 3">
    <name type="scientific">Trifolium medium</name>
    <dbReference type="NCBI Taxonomy" id="97028"/>
    <lineage>
        <taxon>Eukaryota</taxon>
        <taxon>Viridiplantae</taxon>
        <taxon>Streptophyta</taxon>
        <taxon>Embryophyta</taxon>
        <taxon>Tracheophyta</taxon>
        <taxon>Spermatophyta</taxon>
        <taxon>Magnoliopsida</taxon>
        <taxon>eudicotyledons</taxon>
        <taxon>Gunneridae</taxon>
        <taxon>Pentapetalae</taxon>
        <taxon>rosids</taxon>
        <taxon>fabids</taxon>
        <taxon>Fabales</taxon>
        <taxon>Fabaceae</taxon>
        <taxon>Papilionoideae</taxon>
        <taxon>50 kb inversion clade</taxon>
        <taxon>NPAAA clade</taxon>
        <taxon>Hologalegina</taxon>
        <taxon>IRL clade</taxon>
        <taxon>Trifolieae</taxon>
        <taxon>Trifolium</taxon>
    </lineage>
</organism>
<protein>
    <submittedName>
        <fullName evidence="2">Uncharacterized protein</fullName>
    </submittedName>
</protein>
<feature type="non-terminal residue" evidence="2">
    <location>
        <position position="45"/>
    </location>
</feature>
<comment type="caution">
    <text evidence="2">The sequence shown here is derived from an EMBL/GenBank/DDBJ whole genome shotgun (WGS) entry which is preliminary data.</text>
</comment>
<accession>A0A392W754</accession>
<evidence type="ECO:0000313" key="2">
    <source>
        <dbReference type="EMBL" id="MCI94530.1"/>
    </source>
</evidence>
<dbReference type="AlphaFoldDB" id="A0A392W754"/>
<evidence type="ECO:0000313" key="3">
    <source>
        <dbReference type="Proteomes" id="UP000265520"/>
    </source>
</evidence>
<dbReference type="Proteomes" id="UP000265520">
    <property type="component" value="Unassembled WGS sequence"/>
</dbReference>
<dbReference type="EMBL" id="LXQA011358919">
    <property type="protein sequence ID" value="MCI94530.1"/>
    <property type="molecule type" value="Genomic_DNA"/>
</dbReference>
<feature type="region of interest" description="Disordered" evidence="1">
    <location>
        <begin position="1"/>
        <end position="45"/>
    </location>
</feature>
<evidence type="ECO:0000256" key="1">
    <source>
        <dbReference type="SAM" id="MobiDB-lite"/>
    </source>
</evidence>
<sequence length="45" mass="5155">MARVYIRSSQNLASGALPRRPHKGRCPFEPSPLTGQRNHRLTLRK</sequence>
<proteinExistence type="predicted"/>
<reference evidence="2 3" key="1">
    <citation type="journal article" date="2018" name="Front. Plant Sci.">
        <title>Red Clover (Trifolium pratense) and Zigzag Clover (T. medium) - A Picture of Genomic Similarities and Differences.</title>
        <authorList>
            <person name="Dluhosova J."/>
            <person name="Istvanek J."/>
            <person name="Nedelnik J."/>
            <person name="Repkova J."/>
        </authorList>
    </citation>
    <scope>NUCLEOTIDE SEQUENCE [LARGE SCALE GENOMIC DNA]</scope>
    <source>
        <strain evidence="3">cv. 10/8</strain>
        <tissue evidence="2">Leaf</tissue>
    </source>
</reference>
<name>A0A392W754_9FABA</name>